<dbReference type="AlphaFoldDB" id="A0A3P3YME6"/>
<dbReference type="Proteomes" id="UP000290189">
    <property type="component" value="Unassembled WGS sequence"/>
</dbReference>
<keyword evidence="4 9" id="KW-0812">Transmembrane</keyword>
<dbReference type="GO" id="GO:0000220">
    <property type="term" value="C:vacuolar proton-transporting V-type ATPase, V0 domain"/>
    <property type="evidence" value="ECO:0007669"/>
    <property type="project" value="InterPro"/>
</dbReference>
<proteinExistence type="inferred from homology"/>
<evidence type="ECO:0000256" key="1">
    <source>
        <dbReference type="ARBA" id="ARBA00004141"/>
    </source>
</evidence>
<feature type="transmembrane region" description="Helical" evidence="9">
    <location>
        <begin position="868"/>
        <end position="892"/>
    </location>
</feature>
<accession>A0A3P3YME6</accession>
<comment type="similarity">
    <text evidence="2 9">Belongs to the V-ATPase 116 kDa subunit family.</text>
</comment>
<evidence type="ECO:0000256" key="6">
    <source>
        <dbReference type="ARBA" id="ARBA00022989"/>
    </source>
</evidence>
<evidence type="ECO:0000256" key="10">
    <source>
        <dbReference type="SAM" id="MobiDB-lite"/>
    </source>
</evidence>
<dbReference type="GO" id="GO:0051117">
    <property type="term" value="F:ATPase binding"/>
    <property type="evidence" value="ECO:0007669"/>
    <property type="project" value="TreeGrafter"/>
</dbReference>
<feature type="transmembrane region" description="Helical" evidence="9">
    <location>
        <begin position="498"/>
        <end position="516"/>
    </location>
</feature>
<name>A0A3P3YME6_PLABS</name>
<keyword evidence="5 9" id="KW-0375">Hydrogen ion transport</keyword>
<evidence type="ECO:0000256" key="3">
    <source>
        <dbReference type="ARBA" id="ARBA00022448"/>
    </source>
</evidence>
<gene>
    <name evidence="11" type="ORF">PLBR_LOCUS8601</name>
</gene>
<evidence type="ECO:0000256" key="2">
    <source>
        <dbReference type="ARBA" id="ARBA00009904"/>
    </source>
</evidence>
<geneLocation type="mitochondrion" evidence="11"/>
<evidence type="ECO:0000256" key="4">
    <source>
        <dbReference type="ARBA" id="ARBA00022692"/>
    </source>
</evidence>
<feature type="region of interest" description="Disordered" evidence="10">
    <location>
        <begin position="644"/>
        <end position="668"/>
    </location>
</feature>
<dbReference type="Pfam" id="PF06522">
    <property type="entry name" value="B12D"/>
    <property type="match status" value="1"/>
</dbReference>
<evidence type="ECO:0000256" key="7">
    <source>
        <dbReference type="ARBA" id="ARBA00023065"/>
    </source>
</evidence>
<dbReference type="Pfam" id="PF01496">
    <property type="entry name" value="V_ATPase_I"/>
    <property type="match status" value="1"/>
</dbReference>
<feature type="transmembrane region" description="Helical" evidence="9">
    <location>
        <begin position="410"/>
        <end position="429"/>
    </location>
</feature>
<protein>
    <recommendedName>
        <fullName evidence="9">V-type proton ATPase subunit a</fullName>
    </recommendedName>
</protein>
<keyword evidence="11" id="KW-0496">Mitochondrion</keyword>
<comment type="subcellular location">
    <subcellularLocation>
        <location evidence="1">Membrane</location>
        <topology evidence="1">Multi-pass membrane protein</topology>
    </subcellularLocation>
</comment>
<dbReference type="InterPro" id="IPR010530">
    <property type="entry name" value="B12D"/>
</dbReference>
<dbReference type="InterPro" id="IPR002490">
    <property type="entry name" value="V-ATPase_116kDa_su"/>
</dbReference>
<reference evidence="11 12" key="1">
    <citation type="submission" date="2018-03" db="EMBL/GenBank/DDBJ databases">
        <authorList>
            <person name="Fogelqvist J."/>
        </authorList>
    </citation>
    <scope>NUCLEOTIDE SEQUENCE [LARGE SCALE GENOMIC DNA]</scope>
</reference>
<organism evidence="11 12">
    <name type="scientific">Plasmodiophora brassicae</name>
    <name type="common">Clubroot disease agent</name>
    <dbReference type="NCBI Taxonomy" id="37360"/>
    <lineage>
        <taxon>Eukaryota</taxon>
        <taxon>Sar</taxon>
        <taxon>Rhizaria</taxon>
        <taxon>Endomyxa</taxon>
        <taxon>Phytomyxea</taxon>
        <taxon>Plasmodiophorida</taxon>
        <taxon>Plasmodiophoridae</taxon>
        <taxon>Plasmodiophora</taxon>
    </lineage>
</organism>
<evidence type="ECO:0000313" key="12">
    <source>
        <dbReference type="Proteomes" id="UP000290189"/>
    </source>
</evidence>
<dbReference type="PIRSF" id="PIRSF001293">
    <property type="entry name" value="ATP6V0A1"/>
    <property type="match status" value="1"/>
</dbReference>
<evidence type="ECO:0000256" key="8">
    <source>
        <dbReference type="ARBA" id="ARBA00023136"/>
    </source>
</evidence>
<dbReference type="InterPro" id="IPR026028">
    <property type="entry name" value="V-type_ATPase_116kDa_su_euka"/>
</dbReference>
<feature type="transmembrane region" description="Helical" evidence="9">
    <location>
        <begin position="441"/>
        <end position="462"/>
    </location>
</feature>
<feature type="transmembrane region" description="Helical" evidence="9">
    <location>
        <begin position="586"/>
        <end position="606"/>
    </location>
</feature>
<evidence type="ECO:0000256" key="5">
    <source>
        <dbReference type="ARBA" id="ARBA00022781"/>
    </source>
</evidence>
<feature type="transmembrane region" description="Helical" evidence="9">
    <location>
        <begin position="528"/>
        <end position="551"/>
    </location>
</feature>
<keyword evidence="8 9" id="KW-0472">Membrane</keyword>
<keyword evidence="7 9" id="KW-0406">Ion transport</keyword>
<dbReference type="GO" id="GO:0007035">
    <property type="term" value="P:vacuolar acidification"/>
    <property type="evidence" value="ECO:0007669"/>
    <property type="project" value="TreeGrafter"/>
</dbReference>
<keyword evidence="3 9" id="KW-0813">Transport</keyword>
<dbReference type="PANTHER" id="PTHR11629:SF63">
    <property type="entry name" value="V-TYPE PROTON ATPASE SUBUNIT A"/>
    <property type="match status" value="1"/>
</dbReference>
<evidence type="ECO:0000313" key="11">
    <source>
        <dbReference type="EMBL" id="SPR01386.1"/>
    </source>
</evidence>
<evidence type="ECO:0000256" key="9">
    <source>
        <dbReference type="RuleBase" id="RU361189"/>
    </source>
</evidence>
<dbReference type="PANTHER" id="PTHR11629">
    <property type="entry name" value="VACUOLAR PROTON ATPASES"/>
    <property type="match status" value="1"/>
</dbReference>
<dbReference type="GO" id="GO:0046961">
    <property type="term" value="F:proton-transporting ATPase activity, rotational mechanism"/>
    <property type="evidence" value="ECO:0007669"/>
    <property type="project" value="InterPro"/>
</dbReference>
<dbReference type="EMBL" id="OVEO01000017">
    <property type="protein sequence ID" value="SPR01386.1"/>
    <property type="molecule type" value="Genomic_DNA"/>
</dbReference>
<comment type="function">
    <text evidence="9">Essential component of the vacuolar proton pump (V-ATPase), a multimeric enzyme that catalyzes the translocation of protons across the membranes. Required for assembly and activity of the V-ATPase.</text>
</comment>
<sequence>MGLWRSSRVTRVQLAVDEASASTTLAALDGLVHLIDLNRGEVVVPEFAMGWKRRAMACGGLMARLDAIGKLMVDYDVVLPDLLHHDDAMATIETCDSIQTKLLAVETDLKHHTDVLVHLESDIERLLERVSVLALCQAIDQNERTADLVDIRQHSGESGGTLSRVCGCITQADRAHLERMIFRASRGNAHALFDLDRPVQTENLLENMNGRSKRQPQSRRVAFCVFVVGRLMELKVRHLVSLVGALHEVQSSESWSSEIQEVIDEIRDAVEVVRATRNHITTLLETVADSSFQSWRASLRRELAISQAMQRCRTLNHSNSKTIRIEGWVFDIDLVRSSLSRTAHDLGIPPAALHVLNHSGDDIIPPTHFHLNEFTSIFQKMINTYGVPRYQEVNPAVFTIVTFPFMFGQMFGDVGHGSIIFLCGLYLVFRGRSLPPQYADLYKARYLIAMMGFFAIYFGLIYNDMLGFGVPLFESGIDPAWHGADNELQLMNSIKMKISIVTGIIHMTVGICLSAVNHKTFQDRDALLCEFIPQMLFLWATFGYMAFLIIFKACYSWDGLVAPSIIQTTINLFVGSPYDPMFRYQSVLHVFLRLVAFVSVPVMLFGKPYLRWRRLKTATVAYRQVDMGDLDIEVELQPLASSQVSPPVASSYSTTVESADAVSPKPTRRDRADEAIAESLLHQAIHTIEFVLGAVSNTASYLRLWALSLAHAQLSLVFLEHILIPSWSSSSVIVNGTGFCIWLGSTLGILCGMDCLECLLHALRLHWVEFQSKFFKADGVEFEAFSLSADWTLSRCRSRFATFATKVPTPPTQEKAPASTERFRRNSFDTMTRAQIAEVERSVPGRPRVSLKGGFKRIAVASLSSVEFYPMMLLLTSITTGMVVFMIQNLLWNPDVKISAKRRSDFMPQEAAKAKEYMRHRGHIVPGEPRQV</sequence>
<keyword evidence="6 9" id="KW-1133">Transmembrane helix</keyword>